<keyword evidence="1" id="KW-0805">Transcription regulation</keyword>
<dbReference type="OrthoDB" id="323290at2"/>
<reference evidence="5 6" key="1">
    <citation type="submission" date="2018-02" db="EMBL/GenBank/DDBJ databases">
        <title>The draft genome of Sphingobacterium sp. 5JN-11.</title>
        <authorList>
            <person name="Liu L."/>
            <person name="Li L."/>
            <person name="Liang L."/>
            <person name="Zhang X."/>
            <person name="Wang T."/>
        </authorList>
    </citation>
    <scope>NUCLEOTIDE SEQUENCE [LARGE SCALE GENOMIC DNA]</scope>
    <source>
        <strain evidence="5 6">5JN-11</strain>
    </source>
</reference>
<evidence type="ECO:0000313" key="5">
    <source>
        <dbReference type="EMBL" id="PRD47762.1"/>
    </source>
</evidence>
<gene>
    <name evidence="5" type="ORF">C5745_07540</name>
</gene>
<dbReference type="GO" id="GO:0003700">
    <property type="term" value="F:DNA-binding transcription factor activity"/>
    <property type="evidence" value="ECO:0007669"/>
    <property type="project" value="InterPro"/>
</dbReference>
<evidence type="ECO:0000256" key="3">
    <source>
        <dbReference type="ARBA" id="ARBA00023163"/>
    </source>
</evidence>
<dbReference type="GO" id="GO:0043565">
    <property type="term" value="F:sequence-specific DNA binding"/>
    <property type="evidence" value="ECO:0007669"/>
    <property type="project" value="InterPro"/>
</dbReference>
<dbReference type="PROSITE" id="PS01124">
    <property type="entry name" value="HTH_ARAC_FAMILY_2"/>
    <property type="match status" value="1"/>
</dbReference>
<dbReference type="PANTHER" id="PTHR46796:SF13">
    <property type="entry name" value="HTH-TYPE TRANSCRIPTIONAL ACTIVATOR RHAS"/>
    <property type="match status" value="1"/>
</dbReference>
<dbReference type="SMART" id="SM00342">
    <property type="entry name" value="HTH_ARAC"/>
    <property type="match status" value="1"/>
</dbReference>
<dbReference type="Proteomes" id="UP000239711">
    <property type="component" value="Unassembled WGS sequence"/>
</dbReference>
<proteinExistence type="predicted"/>
<keyword evidence="2" id="KW-0238">DNA-binding</keyword>
<dbReference type="EMBL" id="PVBQ01000005">
    <property type="protein sequence ID" value="PRD47762.1"/>
    <property type="molecule type" value="Genomic_DNA"/>
</dbReference>
<sequence length="244" mass="28081">MIYKEVKPHPSLADYIDAYWVTEGVEKQCVKDIILPDNCVDLIFNLGEKYETYNGALAMYPEKTYLVGTMTTFKESVMYASNKLIGVRFKPSAFSSFYNFAPLNEVKDKTIEFEQSLSPDIHQIEKHSFAYLDEFFLKGLTKEKHNLFKVVRDIEITNGLISIDILAKQNSTTIRQLERNFKKYVGISPKVFANIVRFKTALSKIKHNRNQLSLLGIAHECGYYDHAHLSNEIKRYAGVVPSKF</sequence>
<evidence type="ECO:0000256" key="2">
    <source>
        <dbReference type="ARBA" id="ARBA00023125"/>
    </source>
</evidence>
<accession>A0A2S9J4T3</accession>
<name>A0A2S9J4T3_9SPHI</name>
<evidence type="ECO:0000313" key="6">
    <source>
        <dbReference type="Proteomes" id="UP000239711"/>
    </source>
</evidence>
<evidence type="ECO:0000256" key="1">
    <source>
        <dbReference type="ARBA" id="ARBA00023015"/>
    </source>
</evidence>
<dbReference type="InterPro" id="IPR050204">
    <property type="entry name" value="AraC_XylS_family_regulators"/>
</dbReference>
<dbReference type="RefSeq" id="WP_105716389.1">
    <property type="nucleotide sequence ID" value="NZ_PVBQ01000005.1"/>
</dbReference>
<dbReference type="PANTHER" id="PTHR46796">
    <property type="entry name" value="HTH-TYPE TRANSCRIPTIONAL ACTIVATOR RHAS-RELATED"/>
    <property type="match status" value="1"/>
</dbReference>
<dbReference type="InterPro" id="IPR018060">
    <property type="entry name" value="HTH_AraC"/>
</dbReference>
<dbReference type="Pfam" id="PF20240">
    <property type="entry name" value="DUF6597"/>
    <property type="match status" value="1"/>
</dbReference>
<protein>
    <submittedName>
        <fullName evidence="5">AraC family transcriptional regulator</fullName>
    </submittedName>
</protein>
<feature type="domain" description="HTH araC/xylS-type" evidence="4">
    <location>
        <begin position="145"/>
        <end position="244"/>
    </location>
</feature>
<keyword evidence="6" id="KW-1185">Reference proteome</keyword>
<keyword evidence="3" id="KW-0804">Transcription</keyword>
<evidence type="ECO:0000259" key="4">
    <source>
        <dbReference type="PROSITE" id="PS01124"/>
    </source>
</evidence>
<dbReference type="Gene3D" id="1.10.10.60">
    <property type="entry name" value="Homeodomain-like"/>
    <property type="match status" value="1"/>
</dbReference>
<dbReference type="Pfam" id="PF12833">
    <property type="entry name" value="HTH_18"/>
    <property type="match status" value="1"/>
</dbReference>
<dbReference type="InterPro" id="IPR046532">
    <property type="entry name" value="DUF6597"/>
</dbReference>
<organism evidence="5 6">
    <name type="scientific">Sphingobacterium haloxyli</name>
    <dbReference type="NCBI Taxonomy" id="2100533"/>
    <lineage>
        <taxon>Bacteria</taxon>
        <taxon>Pseudomonadati</taxon>
        <taxon>Bacteroidota</taxon>
        <taxon>Sphingobacteriia</taxon>
        <taxon>Sphingobacteriales</taxon>
        <taxon>Sphingobacteriaceae</taxon>
        <taxon>Sphingobacterium</taxon>
    </lineage>
</organism>
<dbReference type="AlphaFoldDB" id="A0A2S9J4T3"/>
<comment type="caution">
    <text evidence="5">The sequence shown here is derived from an EMBL/GenBank/DDBJ whole genome shotgun (WGS) entry which is preliminary data.</text>
</comment>